<dbReference type="OrthoDB" id="9809462at2"/>
<dbReference type="InterPro" id="IPR036388">
    <property type="entry name" value="WH-like_DNA-bd_sf"/>
</dbReference>
<dbReference type="GO" id="GO:0005829">
    <property type="term" value="C:cytosol"/>
    <property type="evidence" value="ECO:0007669"/>
    <property type="project" value="TreeGrafter"/>
</dbReference>
<dbReference type="SMART" id="SM00344">
    <property type="entry name" value="HTH_ASNC"/>
    <property type="match status" value="1"/>
</dbReference>
<dbReference type="PANTHER" id="PTHR30154">
    <property type="entry name" value="LEUCINE-RESPONSIVE REGULATORY PROTEIN"/>
    <property type="match status" value="1"/>
</dbReference>
<sequence length="156" mass="16840">MADERLDDIDVRILRVLSAHPRASVTRIAELARLARGTVNTRLARMESILSPYERRVPPASLGLTLTAFVQVQAVALIGDELATGLADIPEVIEAFGTSGDWSVLVRIAAHDAADLYRVNERIQAIAGVERTALTLAMRALVAPRMAPLLDGYAAD</sequence>
<dbReference type="InterPro" id="IPR011008">
    <property type="entry name" value="Dimeric_a/b-barrel"/>
</dbReference>
<dbReference type="KEGG" id="serw:FY030_12900"/>
<dbReference type="GO" id="GO:0043565">
    <property type="term" value="F:sequence-specific DNA binding"/>
    <property type="evidence" value="ECO:0007669"/>
    <property type="project" value="InterPro"/>
</dbReference>
<evidence type="ECO:0000259" key="4">
    <source>
        <dbReference type="Pfam" id="PF01037"/>
    </source>
</evidence>
<dbReference type="Proteomes" id="UP000326546">
    <property type="component" value="Chromosome"/>
</dbReference>
<organism evidence="6 7">
    <name type="scientific">Ornithinimicrobium pratense</name>
    <dbReference type="NCBI Taxonomy" id="2593973"/>
    <lineage>
        <taxon>Bacteria</taxon>
        <taxon>Bacillati</taxon>
        <taxon>Actinomycetota</taxon>
        <taxon>Actinomycetes</taxon>
        <taxon>Micrococcales</taxon>
        <taxon>Ornithinimicrobiaceae</taxon>
        <taxon>Ornithinimicrobium</taxon>
    </lineage>
</organism>
<dbReference type="Gene3D" id="3.30.70.920">
    <property type="match status" value="1"/>
</dbReference>
<keyword evidence="2" id="KW-0238">DNA-binding</keyword>
<evidence type="ECO:0000256" key="2">
    <source>
        <dbReference type="ARBA" id="ARBA00023125"/>
    </source>
</evidence>
<evidence type="ECO:0000313" key="7">
    <source>
        <dbReference type="Proteomes" id="UP000326546"/>
    </source>
</evidence>
<dbReference type="RefSeq" id="WP_158061857.1">
    <property type="nucleotide sequence ID" value="NZ_CP044427.1"/>
</dbReference>
<dbReference type="SUPFAM" id="SSF54909">
    <property type="entry name" value="Dimeric alpha+beta barrel"/>
    <property type="match status" value="1"/>
</dbReference>
<gene>
    <name evidence="6" type="ORF">FY030_12900</name>
</gene>
<keyword evidence="3" id="KW-0804">Transcription</keyword>
<accession>A0A5J6V8R2</accession>
<dbReference type="Gene3D" id="1.10.10.10">
    <property type="entry name" value="Winged helix-like DNA-binding domain superfamily/Winged helix DNA-binding domain"/>
    <property type="match status" value="1"/>
</dbReference>
<evidence type="ECO:0000256" key="1">
    <source>
        <dbReference type="ARBA" id="ARBA00023015"/>
    </source>
</evidence>
<feature type="domain" description="HTH asnC-type" evidence="5">
    <location>
        <begin position="6"/>
        <end position="47"/>
    </location>
</feature>
<keyword evidence="7" id="KW-1185">Reference proteome</keyword>
<evidence type="ECO:0000313" key="6">
    <source>
        <dbReference type="EMBL" id="QFG69483.1"/>
    </source>
</evidence>
<dbReference type="AlphaFoldDB" id="A0A5J6V8R2"/>
<feature type="domain" description="Transcription regulator AsnC/Lrp ligand binding" evidence="4">
    <location>
        <begin position="80"/>
        <end position="139"/>
    </location>
</feature>
<dbReference type="Pfam" id="PF13404">
    <property type="entry name" value="HTH_AsnC-type"/>
    <property type="match status" value="1"/>
</dbReference>
<dbReference type="SUPFAM" id="SSF46785">
    <property type="entry name" value="Winged helix' DNA-binding domain"/>
    <property type="match status" value="1"/>
</dbReference>
<dbReference type="Pfam" id="PF01037">
    <property type="entry name" value="AsnC_trans_reg"/>
    <property type="match status" value="1"/>
</dbReference>
<dbReference type="EMBL" id="CP044427">
    <property type="protein sequence ID" value="QFG69483.1"/>
    <property type="molecule type" value="Genomic_DNA"/>
</dbReference>
<dbReference type="InterPro" id="IPR036390">
    <property type="entry name" value="WH_DNA-bd_sf"/>
</dbReference>
<protein>
    <submittedName>
        <fullName evidence="6">Lrp/AsnC family transcriptional regulator</fullName>
    </submittedName>
</protein>
<dbReference type="InterPro" id="IPR019887">
    <property type="entry name" value="Tscrpt_reg_AsnC/Lrp_C"/>
</dbReference>
<reference evidence="6 7" key="1">
    <citation type="submission" date="2019-09" db="EMBL/GenBank/DDBJ databases">
        <title>Serinicoccus pratensis sp. nov., isolated from meadow soil.</title>
        <authorList>
            <person name="Zhang W."/>
        </authorList>
    </citation>
    <scope>NUCLEOTIDE SEQUENCE [LARGE SCALE GENOMIC DNA]</scope>
    <source>
        <strain evidence="6 7">W204</strain>
    </source>
</reference>
<dbReference type="GO" id="GO:0043200">
    <property type="term" value="P:response to amino acid"/>
    <property type="evidence" value="ECO:0007669"/>
    <property type="project" value="TreeGrafter"/>
</dbReference>
<dbReference type="InterPro" id="IPR000485">
    <property type="entry name" value="AsnC-type_HTH_dom"/>
</dbReference>
<proteinExistence type="predicted"/>
<name>A0A5J6V8R2_9MICO</name>
<dbReference type="InterPro" id="IPR019888">
    <property type="entry name" value="Tscrpt_reg_AsnC-like"/>
</dbReference>
<keyword evidence="1" id="KW-0805">Transcription regulation</keyword>
<dbReference type="PANTHER" id="PTHR30154:SF34">
    <property type="entry name" value="TRANSCRIPTIONAL REGULATOR AZLB"/>
    <property type="match status" value="1"/>
</dbReference>
<evidence type="ECO:0000259" key="5">
    <source>
        <dbReference type="Pfam" id="PF13404"/>
    </source>
</evidence>
<evidence type="ECO:0000256" key="3">
    <source>
        <dbReference type="ARBA" id="ARBA00023163"/>
    </source>
</evidence>